<evidence type="ECO:0000313" key="2">
    <source>
        <dbReference type="EMBL" id="VVN76456.1"/>
    </source>
</evidence>
<organism evidence="2 3">
    <name type="scientific">Pseudomonas fluorescens</name>
    <dbReference type="NCBI Taxonomy" id="294"/>
    <lineage>
        <taxon>Bacteria</taxon>
        <taxon>Pseudomonadati</taxon>
        <taxon>Pseudomonadota</taxon>
        <taxon>Gammaproteobacteria</taxon>
        <taxon>Pseudomonadales</taxon>
        <taxon>Pseudomonadaceae</taxon>
        <taxon>Pseudomonas</taxon>
    </lineage>
</organism>
<feature type="domain" description="Phage tail assembly chaperone-like" evidence="1">
    <location>
        <begin position="117"/>
        <end position="155"/>
    </location>
</feature>
<gene>
    <name evidence="2" type="ORF">PS833_00767</name>
</gene>
<proteinExistence type="predicted"/>
<evidence type="ECO:0000313" key="3">
    <source>
        <dbReference type="Proteomes" id="UP000409037"/>
    </source>
</evidence>
<reference evidence="2 3" key="1">
    <citation type="submission" date="2019-09" db="EMBL/GenBank/DDBJ databases">
        <authorList>
            <person name="Chandra G."/>
            <person name="Truman W A."/>
        </authorList>
    </citation>
    <scope>NUCLEOTIDE SEQUENCE [LARGE SCALE GENOMIC DNA]</scope>
    <source>
        <strain evidence="2">PS833</strain>
    </source>
</reference>
<name>A0A5E7ABR8_PSEFL</name>
<dbReference type="RefSeq" id="WP_150796668.1">
    <property type="nucleotide sequence ID" value="NZ_CABVHU010000001.1"/>
</dbReference>
<dbReference type="EMBL" id="CABVHU010000001">
    <property type="protein sequence ID" value="VVN76456.1"/>
    <property type="molecule type" value="Genomic_DNA"/>
</dbReference>
<dbReference type="InterPro" id="IPR031893">
    <property type="entry name" value="Phage_tail_APC"/>
</dbReference>
<evidence type="ECO:0000259" key="1">
    <source>
        <dbReference type="Pfam" id="PF16778"/>
    </source>
</evidence>
<dbReference type="Proteomes" id="UP000409037">
    <property type="component" value="Unassembled WGS sequence"/>
</dbReference>
<dbReference type="AlphaFoldDB" id="A0A5E7ABR8"/>
<dbReference type="Pfam" id="PF16778">
    <property type="entry name" value="Phage_tail_APC"/>
    <property type="match status" value="1"/>
</dbReference>
<dbReference type="OrthoDB" id="7015647at2"/>
<accession>A0A5E7ABR8</accession>
<sequence>MLTVKSARAPQWNNAEHTSLNLWVTFAETAETLGEMLFTASPADNEGYGRELFARAVALDFGPVLAPATEALAGAALRTRSGLNATATATISALQVTLATLQDAQRLNLATEAEAAALPLKQAELDAWCAYRIYLSRIDTQPGFPAAVEWPTAPAEPALD</sequence>
<protein>
    <recommendedName>
        <fullName evidence="1">Phage tail assembly chaperone-like domain-containing protein</fullName>
    </recommendedName>
</protein>